<evidence type="ECO:0000313" key="2">
    <source>
        <dbReference type="Proteomes" id="UP000190092"/>
    </source>
</evidence>
<dbReference type="OrthoDB" id="367448at2"/>
<protein>
    <submittedName>
        <fullName evidence="1">FMN phosphatase YigB, HAD superfamily</fullName>
    </submittedName>
</protein>
<name>A0A1T4KCT4_9HYPH</name>
<sequence length="205" mass="22330">MTYRAVLFDIGGAIDLEFAWEMAVDGAIASACSLEGIRVDQPMVEAASEQAVLSFAADTYGAMIGILCGGEPRTIGRVTQRFEAMTRGLDVFQLRPGIEQLLHRLVGHGVVLSAADYPRDRLERAGIAPLFADDAHIPAVETIFVGDRLDQDVAPAKAQGMTTIQFRSGRWRRQKPRSAAETPDVTVTDVRELEEAIFALLADSR</sequence>
<dbReference type="SUPFAM" id="SSF56784">
    <property type="entry name" value="HAD-like"/>
    <property type="match status" value="1"/>
</dbReference>
<dbReference type="EMBL" id="FUWJ01000001">
    <property type="protein sequence ID" value="SJZ40143.1"/>
    <property type="molecule type" value="Genomic_DNA"/>
</dbReference>
<dbReference type="Pfam" id="PF13242">
    <property type="entry name" value="Hydrolase_like"/>
    <property type="match status" value="1"/>
</dbReference>
<reference evidence="2" key="1">
    <citation type="submission" date="2017-02" db="EMBL/GenBank/DDBJ databases">
        <authorList>
            <person name="Varghese N."/>
            <person name="Submissions S."/>
        </authorList>
    </citation>
    <scope>NUCLEOTIDE SEQUENCE [LARGE SCALE GENOMIC DNA]</scope>
    <source>
        <strain evidence="2">ATCC 27094</strain>
    </source>
</reference>
<dbReference type="InterPro" id="IPR023214">
    <property type="entry name" value="HAD_sf"/>
</dbReference>
<dbReference type="Gene3D" id="3.40.50.1000">
    <property type="entry name" value="HAD superfamily/HAD-like"/>
    <property type="match status" value="1"/>
</dbReference>
<dbReference type="Proteomes" id="UP000190092">
    <property type="component" value="Unassembled WGS sequence"/>
</dbReference>
<dbReference type="InterPro" id="IPR036412">
    <property type="entry name" value="HAD-like_sf"/>
</dbReference>
<evidence type="ECO:0000313" key="1">
    <source>
        <dbReference type="EMBL" id="SJZ40143.1"/>
    </source>
</evidence>
<dbReference type="AlphaFoldDB" id="A0A1T4KCT4"/>
<accession>A0A1T4KCT4</accession>
<dbReference type="RefSeq" id="WP_085932570.1">
    <property type="nucleotide sequence ID" value="NZ_FUWJ01000001.1"/>
</dbReference>
<keyword evidence="2" id="KW-1185">Reference proteome</keyword>
<proteinExistence type="predicted"/>
<dbReference type="STRING" id="225324.SAMN02745126_00887"/>
<organism evidence="1 2">
    <name type="scientific">Enhydrobacter aerosaccus</name>
    <dbReference type="NCBI Taxonomy" id="225324"/>
    <lineage>
        <taxon>Bacteria</taxon>
        <taxon>Pseudomonadati</taxon>
        <taxon>Pseudomonadota</taxon>
        <taxon>Alphaproteobacteria</taxon>
        <taxon>Hyphomicrobiales</taxon>
        <taxon>Enhydrobacter</taxon>
    </lineage>
</organism>
<gene>
    <name evidence="1" type="ORF">SAMN02745126_00887</name>
</gene>